<dbReference type="NCBIfam" id="TIGR00205">
    <property type="entry name" value="fliE"/>
    <property type="match status" value="1"/>
</dbReference>
<comment type="caution">
    <text evidence="7">The sequence shown here is derived from an EMBL/GenBank/DDBJ whole genome shotgun (WGS) entry which is preliminary data.</text>
</comment>
<evidence type="ECO:0000313" key="7">
    <source>
        <dbReference type="EMBL" id="EMI57009.1"/>
    </source>
</evidence>
<dbReference type="RefSeq" id="WP_008675982.1">
    <property type="nucleotide sequence ID" value="NZ_ANOH01000115.1"/>
</dbReference>
<keyword evidence="3 4" id="KW-0975">Bacterial flagellum</keyword>
<evidence type="ECO:0000256" key="4">
    <source>
        <dbReference type="HAMAP-Rule" id="MF_00724"/>
    </source>
</evidence>
<evidence type="ECO:0000313" key="8">
    <source>
        <dbReference type="Proteomes" id="UP000011885"/>
    </source>
</evidence>
<dbReference type="AlphaFoldDB" id="M5U6V2"/>
<feature type="compositionally biased region" description="Pro residues" evidence="6">
    <location>
        <begin position="1"/>
        <end position="16"/>
    </location>
</feature>
<gene>
    <name evidence="4" type="primary">fliE</name>
    <name evidence="7" type="ORF">RSSM_01538</name>
</gene>
<dbReference type="GO" id="GO:0009425">
    <property type="term" value="C:bacterial-type flagellum basal body"/>
    <property type="evidence" value="ECO:0007669"/>
    <property type="project" value="UniProtKB-SubCell"/>
</dbReference>
<comment type="subcellular location">
    <subcellularLocation>
        <location evidence="1 4">Bacterial flagellum basal body</location>
    </subcellularLocation>
</comment>
<dbReference type="Pfam" id="PF02049">
    <property type="entry name" value="FliE"/>
    <property type="match status" value="1"/>
</dbReference>
<evidence type="ECO:0000256" key="5">
    <source>
        <dbReference type="NCBIfam" id="TIGR00205"/>
    </source>
</evidence>
<comment type="similarity">
    <text evidence="2 4">Belongs to the FliE family.</text>
</comment>
<evidence type="ECO:0000256" key="6">
    <source>
        <dbReference type="SAM" id="MobiDB-lite"/>
    </source>
</evidence>
<organism evidence="7 8">
    <name type="scientific">Rhodopirellula sallentina SM41</name>
    <dbReference type="NCBI Taxonomy" id="1263870"/>
    <lineage>
        <taxon>Bacteria</taxon>
        <taxon>Pseudomonadati</taxon>
        <taxon>Planctomycetota</taxon>
        <taxon>Planctomycetia</taxon>
        <taxon>Pirellulales</taxon>
        <taxon>Pirellulaceae</taxon>
        <taxon>Rhodopirellula</taxon>
    </lineage>
</organism>
<sequence>MSGPIRLPPIAPPPLPSYAQPQPGTMPGSYGDAKSPGFSLELSPANLSPDGHPTPTSDTGGGLTGLLVDQVKGVNSMQTGADAMMNSLLTGGDVNEAEVLTAVQKADLAFRMLMQIRNKLMDAYREVQQIQI</sequence>
<protein>
    <recommendedName>
        <fullName evidence="4 5">Flagellar hook-basal body complex protein FliE</fullName>
    </recommendedName>
</protein>
<dbReference type="PRINTS" id="PR01006">
    <property type="entry name" value="FLGHOOKFLIE"/>
</dbReference>
<dbReference type="PANTHER" id="PTHR34653:SF1">
    <property type="entry name" value="FLAGELLAR HOOK-BASAL BODY COMPLEX PROTEIN FLIE"/>
    <property type="match status" value="1"/>
</dbReference>
<evidence type="ECO:0000256" key="3">
    <source>
        <dbReference type="ARBA" id="ARBA00023143"/>
    </source>
</evidence>
<reference evidence="7 8" key="1">
    <citation type="journal article" date="2013" name="Mar. Genomics">
        <title>Expression of sulfatases in Rhodopirellula baltica and the diversity of sulfatases in the genus Rhodopirellula.</title>
        <authorList>
            <person name="Wegner C.E."/>
            <person name="Richter-Heitmann T."/>
            <person name="Klindworth A."/>
            <person name="Klockow C."/>
            <person name="Richter M."/>
            <person name="Achstetter T."/>
            <person name="Glockner F.O."/>
            <person name="Harder J."/>
        </authorList>
    </citation>
    <scope>NUCLEOTIDE SEQUENCE [LARGE SCALE GENOMIC DNA]</scope>
    <source>
        <strain evidence="7 8">SM41</strain>
    </source>
</reference>
<dbReference type="HAMAP" id="MF_00724">
    <property type="entry name" value="FliE"/>
    <property type="match status" value="1"/>
</dbReference>
<keyword evidence="7" id="KW-0282">Flagellum</keyword>
<feature type="region of interest" description="Disordered" evidence="6">
    <location>
        <begin position="1"/>
        <end position="65"/>
    </location>
</feature>
<dbReference type="GO" id="GO:0003774">
    <property type="term" value="F:cytoskeletal motor activity"/>
    <property type="evidence" value="ECO:0007669"/>
    <property type="project" value="InterPro"/>
</dbReference>
<keyword evidence="7" id="KW-0966">Cell projection</keyword>
<dbReference type="EMBL" id="ANOH01000115">
    <property type="protein sequence ID" value="EMI57009.1"/>
    <property type="molecule type" value="Genomic_DNA"/>
</dbReference>
<evidence type="ECO:0000256" key="1">
    <source>
        <dbReference type="ARBA" id="ARBA00004117"/>
    </source>
</evidence>
<dbReference type="GO" id="GO:0005198">
    <property type="term" value="F:structural molecule activity"/>
    <property type="evidence" value="ECO:0007669"/>
    <property type="project" value="UniProtKB-UniRule"/>
</dbReference>
<keyword evidence="8" id="KW-1185">Reference proteome</keyword>
<proteinExistence type="inferred from homology"/>
<dbReference type="PANTHER" id="PTHR34653">
    <property type="match status" value="1"/>
</dbReference>
<evidence type="ECO:0000256" key="2">
    <source>
        <dbReference type="ARBA" id="ARBA00009272"/>
    </source>
</evidence>
<dbReference type="InterPro" id="IPR001624">
    <property type="entry name" value="FliE"/>
</dbReference>
<dbReference type="Proteomes" id="UP000011885">
    <property type="component" value="Unassembled WGS sequence"/>
</dbReference>
<name>M5U6V2_9BACT</name>
<accession>M5U6V2</accession>
<dbReference type="PATRIC" id="fig|1263870.3.peg.1648"/>
<dbReference type="GO" id="GO:0071973">
    <property type="term" value="P:bacterial-type flagellum-dependent cell motility"/>
    <property type="evidence" value="ECO:0007669"/>
    <property type="project" value="InterPro"/>
</dbReference>
<keyword evidence="7" id="KW-0969">Cilium</keyword>